<dbReference type="Gene3D" id="2.60.40.10">
    <property type="entry name" value="Immunoglobulins"/>
    <property type="match status" value="1"/>
</dbReference>
<dbReference type="SUPFAM" id="SSF49265">
    <property type="entry name" value="Fibronectin type III"/>
    <property type="match status" value="1"/>
</dbReference>
<organism evidence="3 4">
    <name type="scientific">Chengkuizengella marina</name>
    <dbReference type="NCBI Taxonomy" id="2507566"/>
    <lineage>
        <taxon>Bacteria</taxon>
        <taxon>Bacillati</taxon>
        <taxon>Bacillota</taxon>
        <taxon>Bacilli</taxon>
        <taxon>Bacillales</taxon>
        <taxon>Paenibacillaceae</taxon>
        <taxon>Chengkuizengella</taxon>
    </lineage>
</organism>
<proteinExistence type="predicted"/>
<feature type="signal peptide" evidence="1">
    <location>
        <begin position="1"/>
        <end position="38"/>
    </location>
</feature>
<dbReference type="InterPro" id="IPR013783">
    <property type="entry name" value="Ig-like_fold"/>
</dbReference>
<dbReference type="AlphaFoldDB" id="A0A6N9Q679"/>
<dbReference type="Proteomes" id="UP000448943">
    <property type="component" value="Unassembled WGS sequence"/>
</dbReference>
<gene>
    <name evidence="3" type="ORF">ERL59_14720</name>
</gene>
<evidence type="ECO:0000259" key="2">
    <source>
        <dbReference type="PROSITE" id="PS50853"/>
    </source>
</evidence>
<feature type="domain" description="Fibronectin type-III" evidence="2">
    <location>
        <begin position="507"/>
        <end position="605"/>
    </location>
</feature>
<keyword evidence="4" id="KW-1185">Reference proteome</keyword>
<dbReference type="EMBL" id="SIJB01000030">
    <property type="protein sequence ID" value="NBI30201.1"/>
    <property type="molecule type" value="Genomic_DNA"/>
</dbReference>
<dbReference type="RefSeq" id="WP_160647012.1">
    <property type="nucleotide sequence ID" value="NZ_SIJB01000030.1"/>
</dbReference>
<evidence type="ECO:0000313" key="4">
    <source>
        <dbReference type="Proteomes" id="UP000448943"/>
    </source>
</evidence>
<evidence type="ECO:0000313" key="3">
    <source>
        <dbReference type="EMBL" id="NBI30201.1"/>
    </source>
</evidence>
<comment type="caution">
    <text evidence="3">The sequence shown here is derived from an EMBL/GenBank/DDBJ whole genome shotgun (WGS) entry which is preliminary data.</text>
</comment>
<dbReference type="OrthoDB" id="195526at2"/>
<dbReference type="CDD" id="cd00063">
    <property type="entry name" value="FN3"/>
    <property type="match status" value="1"/>
</dbReference>
<sequence>MEKVQIKKVITGVGLSMALLVSSAPVLGTVGVMNTAYAAETLPGTNITYSDIYRMIQPGYSIEKQLNFDPIAQGATYTYFDNVYDPDITVNSKGEVFEIHRTKSGGAAYYNTGTIVEDEIVWNNYDKIKGRSIGTKLNDLSGGVATWLNDDQVLIVQSNTDKSDAYNYKYGIVYSIVTMKNGMVYGFDVKEEDIFGGSSKIIHPDNVSFTKDGKLFLGTDKDYAVGTIASENGEITGINWSGKYTLVNDGDSKDTTVDITRSGKLVEIHVKDTNKLYYSVGQLLDDNTIQWDFQNKHMAFNIDEPYSLGLTTYDGTHPAVVLTDDGTFVMANYAPESGDPLVYRAGFLSENGEIEWNSSGTYSHTAPTGDPAITLKKISNERIIEIHQGDGGVFSGTSKGVYSIWDRDLDMPLQELGSTGNSIYFKIGQRNSLYPNITYELIRDEGTEHEEMIQITSELLFNTNGFYRDEGLELDSEHTYVVRATDWAGTERRSEVVTAKTSNILIPQMTFFPTEQSEQNTIRLAWMPPATEDVDIVKYELYREDISDNEPYQVFENDSTEFIVNGFEDSLLPMDTTLKYKIRAIDSDGNASEMSDVIQINTKNLLTKNVQITGVNFADGVVRIGWITPETAGIAIDSVEVIREDLQSGEMVSFIIPSDSPEFNQGGYVDHDVDLHNVEYKYTMKVLDKAGNRSEQSNAMTVTTLSPVDITKVYNDVDTNVVVELNMQSPSTQLGNVYIEWEKKDLNGNWVDQKRDVVRSPYGYVFQGEYGTDYRVKVILEPSDGNGSTYESYYEYLTMPTQ</sequence>
<accession>A0A6N9Q679</accession>
<name>A0A6N9Q679_9BACL</name>
<evidence type="ECO:0000256" key="1">
    <source>
        <dbReference type="SAM" id="SignalP"/>
    </source>
</evidence>
<dbReference type="InterPro" id="IPR036116">
    <property type="entry name" value="FN3_sf"/>
</dbReference>
<reference evidence="3 4" key="1">
    <citation type="submission" date="2019-01" db="EMBL/GenBank/DDBJ databases">
        <title>Chengkuizengella sp. nov., isolated from deep-sea sediment of East Pacific Ocean.</title>
        <authorList>
            <person name="Yang J."/>
            <person name="Lai Q."/>
            <person name="Shao Z."/>
        </authorList>
    </citation>
    <scope>NUCLEOTIDE SEQUENCE [LARGE SCALE GENOMIC DNA]</scope>
    <source>
        <strain evidence="3 4">YPA3-1-1</strain>
    </source>
</reference>
<keyword evidence="1" id="KW-0732">Signal</keyword>
<dbReference type="PROSITE" id="PS50853">
    <property type="entry name" value="FN3"/>
    <property type="match status" value="1"/>
</dbReference>
<feature type="chain" id="PRO_5026689646" evidence="1">
    <location>
        <begin position="39"/>
        <end position="802"/>
    </location>
</feature>
<protein>
    <submittedName>
        <fullName evidence="3">Fibronectin type III domain-containing protein</fullName>
    </submittedName>
</protein>
<dbReference type="InterPro" id="IPR003961">
    <property type="entry name" value="FN3_dom"/>
</dbReference>